<dbReference type="Proteomes" id="UP000031443">
    <property type="component" value="Unassembled WGS sequence"/>
</dbReference>
<dbReference type="EMBL" id="KB565340">
    <property type="protein sequence ID" value="EMP28123.1"/>
    <property type="molecule type" value="Genomic_DNA"/>
</dbReference>
<gene>
    <name evidence="1" type="ORF">UY3_14773</name>
</gene>
<evidence type="ECO:0000313" key="1">
    <source>
        <dbReference type="EMBL" id="EMP28123.1"/>
    </source>
</evidence>
<reference evidence="2" key="1">
    <citation type="journal article" date="2013" name="Nat. Genet.">
        <title>The draft genomes of soft-shell turtle and green sea turtle yield insights into the development and evolution of the turtle-specific body plan.</title>
        <authorList>
            <person name="Wang Z."/>
            <person name="Pascual-Anaya J."/>
            <person name="Zadissa A."/>
            <person name="Li W."/>
            <person name="Niimura Y."/>
            <person name="Huang Z."/>
            <person name="Li C."/>
            <person name="White S."/>
            <person name="Xiong Z."/>
            <person name="Fang D."/>
            <person name="Wang B."/>
            <person name="Ming Y."/>
            <person name="Chen Y."/>
            <person name="Zheng Y."/>
            <person name="Kuraku S."/>
            <person name="Pignatelli M."/>
            <person name="Herrero J."/>
            <person name="Beal K."/>
            <person name="Nozawa M."/>
            <person name="Li Q."/>
            <person name="Wang J."/>
            <person name="Zhang H."/>
            <person name="Yu L."/>
            <person name="Shigenobu S."/>
            <person name="Wang J."/>
            <person name="Liu J."/>
            <person name="Flicek P."/>
            <person name="Searle S."/>
            <person name="Wang J."/>
            <person name="Kuratani S."/>
            <person name="Yin Y."/>
            <person name="Aken B."/>
            <person name="Zhang G."/>
            <person name="Irie N."/>
        </authorList>
    </citation>
    <scope>NUCLEOTIDE SEQUENCE [LARGE SCALE GENOMIC DNA]</scope>
</reference>
<keyword evidence="2" id="KW-1185">Reference proteome</keyword>
<name>M7B7H1_CHEMY</name>
<sequence length="184" mass="19586">MHLRLQRSVLVSGPVTLSSQGFGQRGIFLYLSSSGIVEGRGPILEQHCDICDDLLVLICDDDVQLQLAVSSGDGRVYSNLSHRGWDGSGQSVMDGIVLQLPSSQMGLAATQVVEKHFIGVAALPTLLVPIPMADGSVQWDAVELGPVDEPPVGNLGEAAPGDTLQYLCSIFQYLPKLSLSCLLQ</sequence>
<accession>M7B7H1</accession>
<evidence type="ECO:0000313" key="2">
    <source>
        <dbReference type="Proteomes" id="UP000031443"/>
    </source>
</evidence>
<organism evidence="1 2">
    <name type="scientific">Chelonia mydas</name>
    <name type="common">Green sea-turtle</name>
    <name type="synonym">Chelonia agassizi</name>
    <dbReference type="NCBI Taxonomy" id="8469"/>
    <lineage>
        <taxon>Eukaryota</taxon>
        <taxon>Metazoa</taxon>
        <taxon>Chordata</taxon>
        <taxon>Craniata</taxon>
        <taxon>Vertebrata</taxon>
        <taxon>Euteleostomi</taxon>
        <taxon>Archelosauria</taxon>
        <taxon>Testudinata</taxon>
        <taxon>Testudines</taxon>
        <taxon>Cryptodira</taxon>
        <taxon>Durocryptodira</taxon>
        <taxon>Americhelydia</taxon>
        <taxon>Chelonioidea</taxon>
        <taxon>Cheloniidae</taxon>
        <taxon>Chelonia</taxon>
    </lineage>
</organism>
<proteinExistence type="predicted"/>
<protein>
    <submittedName>
        <fullName evidence="1">Uncharacterized protein</fullName>
    </submittedName>
</protein>
<dbReference type="AlphaFoldDB" id="M7B7H1"/>